<dbReference type="Pfam" id="PF13181">
    <property type="entry name" value="TPR_8"/>
    <property type="match status" value="2"/>
</dbReference>
<dbReference type="InterPro" id="IPR006597">
    <property type="entry name" value="Sel1-like"/>
</dbReference>
<feature type="repeat" description="TPR" evidence="1">
    <location>
        <begin position="358"/>
        <end position="391"/>
    </location>
</feature>
<feature type="repeat" description="TPR" evidence="1">
    <location>
        <begin position="392"/>
        <end position="425"/>
    </location>
</feature>
<dbReference type="PANTHER" id="PTHR12558">
    <property type="entry name" value="CELL DIVISION CYCLE 16,23,27"/>
    <property type="match status" value="1"/>
</dbReference>
<gene>
    <name evidence="2" type="ORF">ENX07_03175</name>
</gene>
<keyword evidence="1" id="KW-0802">TPR repeat</keyword>
<comment type="caution">
    <text evidence="2">The sequence shown here is derived from an EMBL/GenBank/DDBJ whole genome shotgun (WGS) entry which is preliminary data.</text>
</comment>
<proteinExistence type="predicted"/>
<dbReference type="Pfam" id="PF13414">
    <property type="entry name" value="TPR_11"/>
    <property type="match status" value="1"/>
</dbReference>
<dbReference type="InterPro" id="IPR011990">
    <property type="entry name" value="TPR-like_helical_dom_sf"/>
</dbReference>
<dbReference type="Gene3D" id="1.25.40.10">
    <property type="entry name" value="Tetratricopeptide repeat domain"/>
    <property type="match status" value="2"/>
</dbReference>
<organism evidence="2">
    <name type="scientific">candidate division WOR-3 bacterium</name>
    <dbReference type="NCBI Taxonomy" id="2052148"/>
    <lineage>
        <taxon>Bacteria</taxon>
        <taxon>Bacteria division WOR-3</taxon>
    </lineage>
</organism>
<feature type="repeat" description="TPR" evidence="1">
    <location>
        <begin position="324"/>
        <end position="357"/>
    </location>
</feature>
<feature type="repeat" description="TPR" evidence="1">
    <location>
        <begin position="426"/>
        <end position="459"/>
    </location>
</feature>
<dbReference type="SMART" id="SM00671">
    <property type="entry name" value="SEL1"/>
    <property type="match status" value="3"/>
</dbReference>
<dbReference type="EMBL" id="DTMQ01000018">
    <property type="protein sequence ID" value="HGE99056.1"/>
    <property type="molecule type" value="Genomic_DNA"/>
</dbReference>
<evidence type="ECO:0000256" key="1">
    <source>
        <dbReference type="PROSITE-ProRule" id="PRU00339"/>
    </source>
</evidence>
<dbReference type="AlphaFoldDB" id="A0A7C3YSJ9"/>
<dbReference type="PROSITE" id="PS50005">
    <property type="entry name" value="TPR"/>
    <property type="match status" value="5"/>
</dbReference>
<dbReference type="InterPro" id="IPR019734">
    <property type="entry name" value="TPR_rpt"/>
</dbReference>
<dbReference type="PANTHER" id="PTHR12558:SF13">
    <property type="entry name" value="CELL DIVISION CYCLE PROTEIN 27 HOMOLOG"/>
    <property type="match status" value="1"/>
</dbReference>
<sequence>MWEKKLEWYLGFNRDWAEALLIHEEKKFILLSEKERRVLQKRAQGILPTEEEEIIKEILSIPLLLPREFLQSPASFRERAEMLLEFSPYAPLAFLLSLFSAENEEEMIELGKLFHRVREVIGEEKEPILQTSPSGKVSEEFERRFRFLALLRDKFLRHRPKIKDFPLTLKESLEIYASYGRKRELNHFFLSLIEWYLLRSFGFEANLYQTESGMNILLLIDKKPVFWETSSPSPLSFTLPPDGEVLDDFRFLLYLVYFQREKDQRRRRENLLFLYQLLSEKKPSDSLFAYEIAKLFFLENDYRQAEDFALEALHLAPEREEKRAESYCLLGNIYAYREDWKRALASYQSALILKPNSPEIHSNLGAVYMKMGEREKARLAYKTALQISPKNLSALYNLGVLCLAEGDYKNSIHYLEEATKIDGKNPSLFYTLACVYYEKGDLLKAEVNFRKVLEFDNKNAFAWYNLGIVYRDRGEKEKAVQALEKAASLNPNLLK</sequence>
<accession>A0A7C3YSJ9</accession>
<protein>
    <submittedName>
        <fullName evidence="2">Tetratricopeptide repeat protein</fullName>
    </submittedName>
</protein>
<dbReference type="SUPFAM" id="SSF48452">
    <property type="entry name" value="TPR-like"/>
    <property type="match status" value="1"/>
</dbReference>
<dbReference type="Pfam" id="PF00515">
    <property type="entry name" value="TPR_1"/>
    <property type="match status" value="1"/>
</dbReference>
<dbReference type="SMART" id="SM00028">
    <property type="entry name" value="TPR"/>
    <property type="match status" value="6"/>
</dbReference>
<name>A0A7C3YSJ9_UNCW3</name>
<feature type="repeat" description="TPR" evidence="1">
    <location>
        <begin position="460"/>
        <end position="493"/>
    </location>
</feature>
<evidence type="ECO:0000313" key="2">
    <source>
        <dbReference type="EMBL" id="HGE99056.1"/>
    </source>
</evidence>
<dbReference type="PROSITE" id="PS50293">
    <property type="entry name" value="TPR_REGION"/>
    <property type="match status" value="2"/>
</dbReference>
<reference evidence="2" key="1">
    <citation type="journal article" date="2020" name="mSystems">
        <title>Genome- and Community-Level Interaction Insights into Carbon Utilization and Element Cycling Functions of Hydrothermarchaeota in Hydrothermal Sediment.</title>
        <authorList>
            <person name="Zhou Z."/>
            <person name="Liu Y."/>
            <person name="Xu W."/>
            <person name="Pan J."/>
            <person name="Luo Z.H."/>
            <person name="Li M."/>
        </authorList>
    </citation>
    <scope>NUCLEOTIDE SEQUENCE [LARGE SCALE GENOMIC DNA]</scope>
    <source>
        <strain evidence="2">SpSt-906</strain>
    </source>
</reference>